<proteinExistence type="inferred from homology"/>
<name>A0A8A7K4S1_9FIRM</name>
<feature type="transmembrane region" description="Helical" evidence="6">
    <location>
        <begin position="212"/>
        <end position="229"/>
    </location>
</feature>
<reference evidence="7" key="1">
    <citation type="submission" date="2019-12" db="EMBL/GenBank/DDBJ databases">
        <authorList>
            <person name="zhang j."/>
            <person name="sun C.M."/>
        </authorList>
    </citation>
    <scope>NUCLEOTIDE SEQUENCE</scope>
    <source>
        <strain evidence="7">NS-1</strain>
    </source>
</reference>
<dbReference type="AlphaFoldDB" id="A0A8A7K4S1"/>
<evidence type="ECO:0000313" key="7">
    <source>
        <dbReference type="EMBL" id="QTL96676.1"/>
    </source>
</evidence>
<dbReference type="InterPro" id="IPR002549">
    <property type="entry name" value="AI-2E-like"/>
</dbReference>
<feature type="transmembrane region" description="Helical" evidence="6">
    <location>
        <begin position="154"/>
        <end position="175"/>
    </location>
</feature>
<dbReference type="RefSeq" id="WP_230868388.1">
    <property type="nucleotide sequence ID" value="NZ_CP046640.1"/>
</dbReference>
<dbReference type="PANTHER" id="PTHR21716">
    <property type="entry name" value="TRANSMEMBRANE PROTEIN"/>
    <property type="match status" value="1"/>
</dbReference>
<accession>A0A8A7K4S1</accession>
<keyword evidence="5 6" id="KW-0472">Membrane</keyword>
<comment type="subcellular location">
    <subcellularLocation>
        <location evidence="1">Membrane</location>
        <topology evidence="1">Multi-pass membrane protein</topology>
    </subcellularLocation>
</comment>
<evidence type="ECO:0000256" key="1">
    <source>
        <dbReference type="ARBA" id="ARBA00004141"/>
    </source>
</evidence>
<organism evidence="7 8">
    <name type="scientific">Iocasia fonsfrigidae</name>
    <dbReference type="NCBI Taxonomy" id="2682810"/>
    <lineage>
        <taxon>Bacteria</taxon>
        <taxon>Bacillati</taxon>
        <taxon>Bacillota</taxon>
        <taxon>Clostridia</taxon>
        <taxon>Halanaerobiales</taxon>
        <taxon>Halanaerobiaceae</taxon>
        <taxon>Iocasia</taxon>
    </lineage>
</organism>
<dbReference type="Proteomes" id="UP000665020">
    <property type="component" value="Chromosome"/>
</dbReference>
<evidence type="ECO:0000313" key="8">
    <source>
        <dbReference type="Proteomes" id="UP000665020"/>
    </source>
</evidence>
<evidence type="ECO:0000256" key="5">
    <source>
        <dbReference type="ARBA" id="ARBA00023136"/>
    </source>
</evidence>
<sequence length="340" mass="38647">MIILSEINWKKLLLLTIVFIMIVIILRFFIFTLTPFFFGLIIATIIDKPVELISKKIPRSLAVLIMVVLVLSVVLLLTSFIITNSVYELIYLSRYLPQYREQIMDYVDEALLKQQELFARMPDVISNVLQRNLDALYRRGEDVLSNIIEKTVNITFNIPGLIILLLFTIISAFFLSKDKEKIVGYLKKKTRFSDNKQSNIVNDIFSYIRVQLLIMSNTTVLTAMVFYFLNYPYAILLALLSGVLDLIPVVGPGAVLWPMIIYNVIFNPKNAVIIFILYLIIIGARPTLESRILGRNIGVSPIILLLGVYLGLITFGFQGVILAPISIIIFKSILNTGIDF</sequence>
<evidence type="ECO:0000256" key="4">
    <source>
        <dbReference type="ARBA" id="ARBA00022989"/>
    </source>
</evidence>
<keyword evidence="4 6" id="KW-1133">Transmembrane helix</keyword>
<feature type="transmembrane region" description="Helical" evidence="6">
    <location>
        <begin position="61"/>
        <end position="82"/>
    </location>
</feature>
<feature type="transmembrane region" description="Helical" evidence="6">
    <location>
        <begin position="12"/>
        <end position="30"/>
    </location>
</feature>
<keyword evidence="3 6" id="KW-0812">Transmembrane</keyword>
<feature type="transmembrane region" description="Helical" evidence="6">
    <location>
        <begin position="271"/>
        <end position="288"/>
    </location>
</feature>
<dbReference type="EMBL" id="CP046640">
    <property type="protein sequence ID" value="QTL96676.1"/>
    <property type="molecule type" value="Genomic_DNA"/>
</dbReference>
<protein>
    <submittedName>
        <fullName evidence="7">Sporulation integral membrane protein YtvI</fullName>
    </submittedName>
</protein>
<dbReference type="Pfam" id="PF01594">
    <property type="entry name" value="AI-2E_transport"/>
    <property type="match status" value="1"/>
</dbReference>
<dbReference type="KEGG" id="ifn:GM661_01145"/>
<dbReference type="GO" id="GO:0055085">
    <property type="term" value="P:transmembrane transport"/>
    <property type="evidence" value="ECO:0007669"/>
    <property type="project" value="TreeGrafter"/>
</dbReference>
<dbReference type="PANTHER" id="PTHR21716:SF68">
    <property type="entry name" value="TRANSPORT PROTEIN YTVI-RELATED"/>
    <property type="match status" value="1"/>
</dbReference>
<feature type="transmembrane region" description="Helical" evidence="6">
    <location>
        <begin position="308"/>
        <end position="330"/>
    </location>
</feature>
<gene>
    <name evidence="7" type="primary">ytvI</name>
    <name evidence="7" type="ORF">GM661_01145</name>
</gene>
<evidence type="ECO:0000256" key="6">
    <source>
        <dbReference type="SAM" id="Phobius"/>
    </source>
</evidence>
<dbReference type="NCBIfam" id="TIGR02872">
    <property type="entry name" value="spore_ytvI"/>
    <property type="match status" value="1"/>
</dbReference>
<dbReference type="InterPro" id="IPR014227">
    <property type="entry name" value="YtvI-like"/>
</dbReference>
<dbReference type="GO" id="GO:0016020">
    <property type="term" value="C:membrane"/>
    <property type="evidence" value="ECO:0007669"/>
    <property type="project" value="UniProtKB-SubCell"/>
</dbReference>
<feature type="transmembrane region" description="Helical" evidence="6">
    <location>
        <begin position="235"/>
        <end position="259"/>
    </location>
</feature>
<keyword evidence="8" id="KW-1185">Reference proteome</keyword>
<evidence type="ECO:0000256" key="3">
    <source>
        <dbReference type="ARBA" id="ARBA00022692"/>
    </source>
</evidence>
<comment type="similarity">
    <text evidence="2">Belongs to the autoinducer-2 exporter (AI-2E) (TC 2.A.86) family.</text>
</comment>
<evidence type="ECO:0000256" key="2">
    <source>
        <dbReference type="ARBA" id="ARBA00009773"/>
    </source>
</evidence>